<dbReference type="SMART" id="SM00382">
    <property type="entry name" value="AAA"/>
    <property type="match status" value="1"/>
</dbReference>
<keyword evidence="6" id="KW-1185">Reference proteome</keyword>
<feature type="region of interest" description="Disordered" evidence="3">
    <location>
        <begin position="52"/>
        <end position="110"/>
    </location>
</feature>
<dbReference type="InterPro" id="IPR003439">
    <property type="entry name" value="ABC_transporter-like_ATP-bd"/>
</dbReference>
<evidence type="ECO:0000313" key="6">
    <source>
        <dbReference type="Proteomes" id="UP000023152"/>
    </source>
</evidence>
<sequence length="569" mass="63349">NDNDNDKDGKEKINERTSTPHIAIKGTSFSWNKIPAMQLKRVLTSKKSKIVSAALDNEQATDKKQKLKRFRSMATFVDPKVEAEDAKQKKEEEKAEQEQDDQDQDEDEQQKIQVVELEKKENDNIDEQPQEADKLLETNNNNNNNNNNNKQIGKLSEKSESLANIERADLENITIDIGLSNSDKLIAIVGKIGSGKSSLLSALIGEMPLKTHLHTRAMSIQGTIAYASQKPWIYSASVRDNIVFGQMWNEDWYYAVLAACALKADLKELPHGDQTVIGEVTINIKLIIFHKIYQLKKKKKKRGVNLSGGQRARVGLARSIYANADIVLLDDPLSAVDSVVAKHIFDHVLDNKTGLMKDKIKVLVTHQTQFLPRVDKVIVMERGRIAHNDSLQKLQERGISIQSLIDDNQKQAQEETIAAYPDTFVHPTNGINSINGTTETNAVNGVNSVLHAHATDSNGDNTNSQVETTLGESTTVMTSPNPKSTDSTKEEVEILTKSSSPPRLQDAAQEEKDHENGNDDEKEEEKVVLKTDGPPPSSALKHANEDRAQKESIVVLEEMKTGLCCWLQK</sequence>
<dbReference type="PROSITE" id="PS00211">
    <property type="entry name" value="ABC_TRANSPORTER_1"/>
    <property type="match status" value="1"/>
</dbReference>
<feature type="region of interest" description="Disordered" evidence="3">
    <location>
        <begin position="1"/>
        <end position="21"/>
    </location>
</feature>
<dbReference type="SUPFAM" id="SSF52540">
    <property type="entry name" value="P-loop containing nucleoside triphosphate hydrolases"/>
    <property type="match status" value="1"/>
</dbReference>
<dbReference type="InterPro" id="IPR050173">
    <property type="entry name" value="ABC_transporter_C-like"/>
</dbReference>
<organism evidence="5 6">
    <name type="scientific">Reticulomyxa filosa</name>
    <dbReference type="NCBI Taxonomy" id="46433"/>
    <lineage>
        <taxon>Eukaryota</taxon>
        <taxon>Sar</taxon>
        <taxon>Rhizaria</taxon>
        <taxon>Retaria</taxon>
        <taxon>Foraminifera</taxon>
        <taxon>Monothalamids</taxon>
        <taxon>Reticulomyxidae</taxon>
        <taxon>Reticulomyxa</taxon>
    </lineage>
</organism>
<dbReference type="Gene3D" id="3.40.50.300">
    <property type="entry name" value="P-loop containing nucleotide triphosphate hydrolases"/>
    <property type="match status" value="1"/>
</dbReference>
<dbReference type="PANTHER" id="PTHR24223">
    <property type="entry name" value="ATP-BINDING CASSETTE SUB-FAMILY C"/>
    <property type="match status" value="1"/>
</dbReference>
<dbReference type="AlphaFoldDB" id="X6NEF4"/>
<gene>
    <name evidence="5" type="ORF">RFI_12884</name>
</gene>
<dbReference type="EMBL" id="ASPP01009330">
    <property type="protein sequence ID" value="ETO24273.1"/>
    <property type="molecule type" value="Genomic_DNA"/>
</dbReference>
<dbReference type="OrthoDB" id="6500128at2759"/>
<dbReference type="InterPro" id="IPR027417">
    <property type="entry name" value="P-loop_NTPase"/>
</dbReference>
<proteinExistence type="predicted"/>
<evidence type="ECO:0000313" key="5">
    <source>
        <dbReference type="EMBL" id="ETO24273.1"/>
    </source>
</evidence>
<dbReference type="InterPro" id="IPR017871">
    <property type="entry name" value="ABC_transporter-like_CS"/>
</dbReference>
<name>X6NEF4_RETFI</name>
<feature type="compositionally biased region" description="Basic and acidic residues" evidence="3">
    <location>
        <begin position="509"/>
        <end position="529"/>
    </location>
</feature>
<keyword evidence="2" id="KW-0067">ATP-binding</keyword>
<dbReference type="Proteomes" id="UP000023152">
    <property type="component" value="Unassembled WGS sequence"/>
</dbReference>
<feature type="compositionally biased region" description="Acidic residues" evidence="3">
    <location>
        <begin position="98"/>
        <end position="108"/>
    </location>
</feature>
<evidence type="ECO:0000256" key="3">
    <source>
        <dbReference type="SAM" id="MobiDB-lite"/>
    </source>
</evidence>
<dbReference type="GO" id="GO:0016887">
    <property type="term" value="F:ATP hydrolysis activity"/>
    <property type="evidence" value="ECO:0007669"/>
    <property type="project" value="InterPro"/>
</dbReference>
<dbReference type="CDD" id="cd03250">
    <property type="entry name" value="ABCC_MRP_domain1"/>
    <property type="match status" value="1"/>
</dbReference>
<evidence type="ECO:0000256" key="1">
    <source>
        <dbReference type="ARBA" id="ARBA00022741"/>
    </source>
</evidence>
<protein>
    <recommendedName>
        <fullName evidence="4">ABC transporter domain-containing protein</fullName>
    </recommendedName>
</protein>
<dbReference type="PROSITE" id="PS50893">
    <property type="entry name" value="ABC_TRANSPORTER_2"/>
    <property type="match status" value="1"/>
</dbReference>
<dbReference type="Pfam" id="PF00005">
    <property type="entry name" value="ABC_tran"/>
    <property type="match status" value="1"/>
</dbReference>
<dbReference type="GO" id="GO:0042626">
    <property type="term" value="F:ATPase-coupled transmembrane transporter activity"/>
    <property type="evidence" value="ECO:0007669"/>
    <property type="project" value="TreeGrafter"/>
</dbReference>
<feature type="compositionally biased region" description="Polar residues" evidence="3">
    <location>
        <begin position="471"/>
        <end position="485"/>
    </location>
</feature>
<feature type="non-terminal residue" evidence="5">
    <location>
        <position position="1"/>
    </location>
</feature>
<comment type="caution">
    <text evidence="5">The sequence shown here is derived from an EMBL/GenBank/DDBJ whole genome shotgun (WGS) entry which is preliminary data.</text>
</comment>
<feature type="region of interest" description="Disordered" evidence="3">
    <location>
        <begin position="471"/>
        <end position="548"/>
    </location>
</feature>
<feature type="compositionally biased region" description="Basic and acidic residues" evidence="3">
    <location>
        <begin position="1"/>
        <end position="15"/>
    </location>
</feature>
<feature type="domain" description="ABC transporter" evidence="4">
    <location>
        <begin position="157"/>
        <end position="407"/>
    </location>
</feature>
<keyword evidence="1" id="KW-0547">Nucleotide-binding</keyword>
<dbReference type="GO" id="GO:0016020">
    <property type="term" value="C:membrane"/>
    <property type="evidence" value="ECO:0007669"/>
    <property type="project" value="TreeGrafter"/>
</dbReference>
<dbReference type="GO" id="GO:0005524">
    <property type="term" value="F:ATP binding"/>
    <property type="evidence" value="ECO:0007669"/>
    <property type="project" value="UniProtKB-KW"/>
</dbReference>
<evidence type="ECO:0000256" key="2">
    <source>
        <dbReference type="ARBA" id="ARBA00022840"/>
    </source>
</evidence>
<accession>X6NEF4</accession>
<evidence type="ECO:0000259" key="4">
    <source>
        <dbReference type="PROSITE" id="PS50893"/>
    </source>
</evidence>
<reference evidence="5 6" key="1">
    <citation type="journal article" date="2013" name="Curr. Biol.">
        <title>The Genome of the Foraminiferan Reticulomyxa filosa.</title>
        <authorList>
            <person name="Glockner G."/>
            <person name="Hulsmann N."/>
            <person name="Schleicher M."/>
            <person name="Noegel A.A."/>
            <person name="Eichinger L."/>
            <person name="Gallinger C."/>
            <person name="Pawlowski J."/>
            <person name="Sierra R."/>
            <person name="Euteneuer U."/>
            <person name="Pillet L."/>
            <person name="Moustafa A."/>
            <person name="Platzer M."/>
            <person name="Groth M."/>
            <person name="Szafranski K."/>
            <person name="Schliwa M."/>
        </authorList>
    </citation>
    <scope>NUCLEOTIDE SEQUENCE [LARGE SCALE GENOMIC DNA]</scope>
</reference>
<feature type="compositionally biased region" description="Basic and acidic residues" evidence="3">
    <location>
        <begin position="79"/>
        <end position="97"/>
    </location>
</feature>
<dbReference type="InterPro" id="IPR003593">
    <property type="entry name" value="AAA+_ATPase"/>
</dbReference>